<keyword evidence="9" id="KW-1185">Reference proteome</keyword>
<reference evidence="8 9" key="1">
    <citation type="submission" date="2019-03" db="EMBL/GenBank/DDBJ databases">
        <title>Genome sequence of Thiobacillaceae bacterium LSR1, a sulfur-oxidizing bacterium isolated from freshwater sediment.</title>
        <authorList>
            <person name="Li S."/>
        </authorList>
    </citation>
    <scope>NUCLEOTIDE SEQUENCE [LARGE SCALE GENOMIC DNA]</scope>
    <source>
        <strain evidence="8 9">LSR1</strain>
    </source>
</reference>
<sequence>MAAKRILLVDDQEDIRLLLRLALAPLGAELLLATNGAEALRMAQERRPDVIILDVMMPGGLDGYQVCRSLRAETTTPRPFIVLLSAKGQQRDIEEGLRAGADHYMLKPFSPLELNDLIMRSQTA</sequence>
<dbReference type="OrthoDB" id="9179585at2"/>
<evidence type="ECO:0000256" key="4">
    <source>
        <dbReference type="ARBA" id="ARBA00023125"/>
    </source>
</evidence>
<dbReference type="InterPro" id="IPR001789">
    <property type="entry name" value="Sig_transdc_resp-reg_receiver"/>
</dbReference>
<dbReference type="EMBL" id="SJZB01000013">
    <property type="protein sequence ID" value="TCJ18051.1"/>
    <property type="molecule type" value="Genomic_DNA"/>
</dbReference>
<dbReference type="SMART" id="SM00448">
    <property type="entry name" value="REC"/>
    <property type="match status" value="1"/>
</dbReference>
<keyword evidence="1 6" id="KW-0597">Phosphoprotein</keyword>
<evidence type="ECO:0000259" key="7">
    <source>
        <dbReference type="PROSITE" id="PS50110"/>
    </source>
</evidence>
<protein>
    <submittedName>
        <fullName evidence="8">Response regulator</fullName>
    </submittedName>
</protein>
<dbReference type="GO" id="GO:0032993">
    <property type="term" value="C:protein-DNA complex"/>
    <property type="evidence" value="ECO:0007669"/>
    <property type="project" value="TreeGrafter"/>
</dbReference>
<keyword evidence="4" id="KW-0238">DNA-binding</keyword>
<feature type="modified residue" description="4-aspartylphosphate" evidence="6">
    <location>
        <position position="54"/>
    </location>
</feature>
<dbReference type="Proteomes" id="UP000295443">
    <property type="component" value="Unassembled WGS sequence"/>
</dbReference>
<dbReference type="GO" id="GO:0005829">
    <property type="term" value="C:cytosol"/>
    <property type="evidence" value="ECO:0007669"/>
    <property type="project" value="TreeGrafter"/>
</dbReference>
<feature type="domain" description="Response regulatory" evidence="7">
    <location>
        <begin position="5"/>
        <end position="122"/>
    </location>
</feature>
<name>A0A4R1BKW6_9PROT</name>
<dbReference type="Pfam" id="PF00072">
    <property type="entry name" value="Response_reg"/>
    <property type="match status" value="1"/>
</dbReference>
<dbReference type="AlphaFoldDB" id="A0A4R1BKW6"/>
<evidence type="ECO:0000256" key="1">
    <source>
        <dbReference type="ARBA" id="ARBA00022553"/>
    </source>
</evidence>
<comment type="caution">
    <text evidence="8">The sequence shown here is derived from an EMBL/GenBank/DDBJ whole genome shotgun (WGS) entry which is preliminary data.</text>
</comment>
<dbReference type="SUPFAM" id="SSF52172">
    <property type="entry name" value="CheY-like"/>
    <property type="match status" value="1"/>
</dbReference>
<evidence type="ECO:0000313" key="8">
    <source>
        <dbReference type="EMBL" id="TCJ18051.1"/>
    </source>
</evidence>
<dbReference type="PROSITE" id="PS50110">
    <property type="entry name" value="RESPONSE_REGULATORY"/>
    <property type="match status" value="1"/>
</dbReference>
<organism evidence="8 9">
    <name type="scientific">Parasulfuritortus cantonensis</name>
    <dbReference type="NCBI Taxonomy" id="2528202"/>
    <lineage>
        <taxon>Bacteria</taxon>
        <taxon>Pseudomonadati</taxon>
        <taxon>Pseudomonadota</taxon>
        <taxon>Betaproteobacteria</taxon>
        <taxon>Nitrosomonadales</taxon>
        <taxon>Thiobacillaceae</taxon>
        <taxon>Parasulfuritortus</taxon>
    </lineage>
</organism>
<dbReference type="GO" id="GO:0000976">
    <property type="term" value="F:transcription cis-regulatory region binding"/>
    <property type="evidence" value="ECO:0007669"/>
    <property type="project" value="TreeGrafter"/>
</dbReference>
<dbReference type="CDD" id="cd17574">
    <property type="entry name" value="REC_OmpR"/>
    <property type="match status" value="1"/>
</dbReference>
<dbReference type="InterPro" id="IPR039420">
    <property type="entry name" value="WalR-like"/>
</dbReference>
<keyword evidence="2" id="KW-0902">Two-component regulatory system</keyword>
<dbReference type="Gene3D" id="3.40.50.2300">
    <property type="match status" value="1"/>
</dbReference>
<evidence type="ECO:0000256" key="3">
    <source>
        <dbReference type="ARBA" id="ARBA00023015"/>
    </source>
</evidence>
<keyword evidence="3" id="KW-0805">Transcription regulation</keyword>
<dbReference type="PANTHER" id="PTHR48111">
    <property type="entry name" value="REGULATOR OF RPOS"/>
    <property type="match status" value="1"/>
</dbReference>
<dbReference type="PANTHER" id="PTHR48111:SF1">
    <property type="entry name" value="TWO-COMPONENT RESPONSE REGULATOR ORR33"/>
    <property type="match status" value="1"/>
</dbReference>
<keyword evidence="5" id="KW-0804">Transcription</keyword>
<dbReference type="GO" id="GO:0000156">
    <property type="term" value="F:phosphorelay response regulator activity"/>
    <property type="evidence" value="ECO:0007669"/>
    <property type="project" value="TreeGrafter"/>
</dbReference>
<accession>A0A4R1BKW6</accession>
<proteinExistence type="predicted"/>
<dbReference type="GO" id="GO:0006355">
    <property type="term" value="P:regulation of DNA-templated transcription"/>
    <property type="evidence" value="ECO:0007669"/>
    <property type="project" value="TreeGrafter"/>
</dbReference>
<evidence type="ECO:0000256" key="5">
    <source>
        <dbReference type="ARBA" id="ARBA00023163"/>
    </source>
</evidence>
<gene>
    <name evidence="8" type="ORF">EZJ19_03500</name>
</gene>
<evidence type="ECO:0000256" key="2">
    <source>
        <dbReference type="ARBA" id="ARBA00023012"/>
    </source>
</evidence>
<evidence type="ECO:0000256" key="6">
    <source>
        <dbReference type="PROSITE-ProRule" id="PRU00169"/>
    </source>
</evidence>
<evidence type="ECO:0000313" key="9">
    <source>
        <dbReference type="Proteomes" id="UP000295443"/>
    </source>
</evidence>
<dbReference type="InterPro" id="IPR011006">
    <property type="entry name" value="CheY-like_superfamily"/>
</dbReference>